<dbReference type="EMBL" id="JAYKXN010000008">
    <property type="protein sequence ID" value="KAK7265229.1"/>
    <property type="molecule type" value="Genomic_DNA"/>
</dbReference>
<gene>
    <name evidence="1" type="ORF">RJT34_32845</name>
</gene>
<dbReference type="PANTHER" id="PTHR35218">
    <property type="entry name" value="RNASE H DOMAIN-CONTAINING PROTEIN"/>
    <property type="match status" value="1"/>
</dbReference>
<proteinExistence type="predicted"/>
<evidence type="ECO:0008006" key="3">
    <source>
        <dbReference type="Google" id="ProtNLM"/>
    </source>
</evidence>
<protein>
    <recommendedName>
        <fullName evidence="3">CCHC-type domain-containing protein</fullName>
    </recommendedName>
</protein>
<reference evidence="1 2" key="1">
    <citation type="submission" date="2024-01" db="EMBL/GenBank/DDBJ databases">
        <title>The genomes of 5 underutilized Papilionoideae crops provide insights into root nodulation and disease resistance.</title>
        <authorList>
            <person name="Yuan L."/>
        </authorList>
    </citation>
    <scope>NUCLEOTIDE SEQUENCE [LARGE SCALE GENOMIC DNA]</scope>
    <source>
        <strain evidence="1">LY-2023</strain>
        <tissue evidence="1">Leaf</tissue>
    </source>
</reference>
<dbReference type="SUPFAM" id="SSF56219">
    <property type="entry name" value="DNase I-like"/>
    <property type="match status" value="1"/>
</dbReference>
<dbReference type="Gene3D" id="3.60.10.10">
    <property type="entry name" value="Endonuclease/exonuclease/phosphatase"/>
    <property type="match status" value="1"/>
</dbReference>
<dbReference type="Proteomes" id="UP001359559">
    <property type="component" value="Unassembled WGS sequence"/>
</dbReference>
<name>A0AAN9EWT7_CLITE</name>
<evidence type="ECO:0000313" key="2">
    <source>
        <dbReference type="Proteomes" id="UP001359559"/>
    </source>
</evidence>
<keyword evidence="2" id="KW-1185">Reference proteome</keyword>
<accession>A0AAN9EWT7</accession>
<dbReference type="AlphaFoldDB" id="A0AAN9EWT7"/>
<dbReference type="PANTHER" id="PTHR35218:SF9">
    <property type="entry name" value="ENDONUCLEASE_EXONUCLEASE_PHOSPHATASE DOMAIN-CONTAINING PROTEIN"/>
    <property type="match status" value="1"/>
</dbReference>
<dbReference type="InterPro" id="IPR036691">
    <property type="entry name" value="Endo/exonu/phosph_ase_sf"/>
</dbReference>
<evidence type="ECO:0000313" key="1">
    <source>
        <dbReference type="EMBL" id="KAK7265229.1"/>
    </source>
</evidence>
<comment type="caution">
    <text evidence="1">The sequence shown here is derived from an EMBL/GenBank/DDBJ whole genome shotgun (WGS) entry which is preliminary data.</text>
</comment>
<organism evidence="1 2">
    <name type="scientific">Clitoria ternatea</name>
    <name type="common">Butterfly pea</name>
    <dbReference type="NCBI Taxonomy" id="43366"/>
    <lineage>
        <taxon>Eukaryota</taxon>
        <taxon>Viridiplantae</taxon>
        <taxon>Streptophyta</taxon>
        <taxon>Embryophyta</taxon>
        <taxon>Tracheophyta</taxon>
        <taxon>Spermatophyta</taxon>
        <taxon>Magnoliopsida</taxon>
        <taxon>eudicotyledons</taxon>
        <taxon>Gunneridae</taxon>
        <taxon>Pentapetalae</taxon>
        <taxon>rosids</taxon>
        <taxon>fabids</taxon>
        <taxon>Fabales</taxon>
        <taxon>Fabaceae</taxon>
        <taxon>Papilionoideae</taxon>
        <taxon>50 kb inversion clade</taxon>
        <taxon>NPAAA clade</taxon>
        <taxon>indigoferoid/millettioid clade</taxon>
        <taxon>Phaseoleae</taxon>
        <taxon>Clitoria</taxon>
    </lineage>
</organism>
<sequence length="501" mass="58622">MGQTRRWILEMKDMRKRILLCKGLIRIGQQLGTMLKVDEATSIHSTRRFARIYVEVDLQNSLMPSFLVLGRRFLVEYEGLNLICFQCEKYGHHVEQCLKVKIIVSRGAGMRSDGENDTIVSKQIARLAETESRISGPTRMDSRFEQLMTKEKDVQTRDQSTMAILLDMRNMAENGKSHASHAREEVRTQTKGNCRGACAKRFPMIMKYLARTYKMGFIAILEPKISGEKVDLVTKRIGFLGVQKVDAVGFSGGIWCLWNGSSWAVDFIKASTQCIHLRIREGDNRAWLLSIVYAFPQPQTRVALWDELHNLATTWSLPWCLAEDFNLVLCEYEKEKGSMNESQLKNFDSCIEDCRLMEVNTSDPFFTLKKDEVNERLDRVLASSSWREYFPEATVTSLALPNLDHYRQYFYYQETDFKFQSMWKKKTLILRIEGIDSKLISQWNLFLTSLRHKLWIEYERILSLEERYWAQLAKVKWLQIGDRNTSYYHWIALIRRAREKI</sequence>